<gene>
    <name evidence="1" type="ORF">HDF09_003434</name>
</gene>
<accession>A0A7W8ILP0</accession>
<organism evidence="1 2">
    <name type="scientific">Tunturiibacter empetritectus</name>
    <dbReference type="NCBI Taxonomy" id="3069691"/>
    <lineage>
        <taxon>Bacteria</taxon>
        <taxon>Pseudomonadati</taxon>
        <taxon>Acidobacteriota</taxon>
        <taxon>Terriglobia</taxon>
        <taxon>Terriglobales</taxon>
        <taxon>Acidobacteriaceae</taxon>
        <taxon>Tunturiibacter</taxon>
    </lineage>
</organism>
<dbReference type="AlphaFoldDB" id="A0A7W8ILP0"/>
<dbReference type="InterPro" id="IPR043519">
    <property type="entry name" value="NT_sf"/>
</dbReference>
<dbReference type="EMBL" id="JACHDY010000005">
    <property type="protein sequence ID" value="MBB5318735.1"/>
    <property type="molecule type" value="Genomic_DNA"/>
</dbReference>
<evidence type="ECO:0000313" key="2">
    <source>
        <dbReference type="Proteomes" id="UP000568106"/>
    </source>
</evidence>
<name>A0A7W8ILP0_9BACT</name>
<protein>
    <submittedName>
        <fullName evidence="1">Nucleotidyltransferase</fullName>
    </submittedName>
</protein>
<dbReference type="SUPFAM" id="SSF81301">
    <property type="entry name" value="Nucleotidyltransferase"/>
    <property type="match status" value="1"/>
</dbReference>
<evidence type="ECO:0000313" key="1">
    <source>
        <dbReference type="EMBL" id="MBB5318735.1"/>
    </source>
</evidence>
<dbReference type="GO" id="GO:0016740">
    <property type="term" value="F:transferase activity"/>
    <property type="evidence" value="ECO:0007669"/>
    <property type="project" value="UniProtKB-KW"/>
</dbReference>
<sequence length="365" mass="41337">MAEKLSEISALDLLEARTKASWPNIRSARSQSGVTKKLLEDTLGGFTSSDSSIVVVGSLARQEFTSGSDVDWTLLLDGISHPEHLKVAQEIRKSLKDLDIRQPGREGVFGTIASGHDLIHHIGGQDDTNANTTLRILLLLESDTIGHPDAYERVLRNVLWRYLDEDRGLWLGSGEYKVPRFLFNDVARYWRTMTVDFAYKQRNRQNEGFAIRNLKLRMSRKLLFLAGMVACFECHCGFASKEERQEFYSLKQVQAVIERLRLVLMKPPLEILASALLRNPNLDLQSKQLFDSYDEFLGMLADDTPSCGGQTIREHLDKLPVERLGSDETASRGRDISHRYRDAIGAIFLSDKNELGRMTIEYGVF</sequence>
<comment type="caution">
    <text evidence="1">The sequence shown here is derived from an EMBL/GenBank/DDBJ whole genome shotgun (WGS) entry which is preliminary data.</text>
</comment>
<reference evidence="1" key="1">
    <citation type="submission" date="2020-08" db="EMBL/GenBank/DDBJ databases">
        <title>Genomic Encyclopedia of Type Strains, Phase IV (KMG-V): Genome sequencing to study the core and pangenomes of soil and plant-associated prokaryotes.</title>
        <authorList>
            <person name="Whitman W."/>
        </authorList>
    </citation>
    <scope>NUCLEOTIDE SEQUENCE [LARGE SCALE GENOMIC DNA]</scope>
    <source>
        <strain evidence="1">M8UP27</strain>
    </source>
</reference>
<keyword evidence="2" id="KW-1185">Reference proteome</keyword>
<dbReference type="Proteomes" id="UP000568106">
    <property type="component" value="Unassembled WGS sequence"/>
</dbReference>
<proteinExistence type="predicted"/>